<reference evidence="2" key="1">
    <citation type="journal article" date="2014" name="Front. Microbiol.">
        <title>High frequency of phylogenetically diverse reductive dehalogenase-homologous genes in deep subseafloor sedimentary metagenomes.</title>
        <authorList>
            <person name="Kawai M."/>
            <person name="Futagami T."/>
            <person name="Toyoda A."/>
            <person name="Takaki Y."/>
            <person name="Nishi S."/>
            <person name="Hori S."/>
            <person name="Arai W."/>
            <person name="Tsubouchi T."/>
            <person name="Morono Y."/>
            <person name="Uchiyama I."/>
            <person name="Ito T."/>
            <person name="Fujiyama A."/>
            <person name="Inagaki F."/>
            <person name="Takami H."/>
        </authorList>
    </citation>
    <scope>NUCLEOTIDE SEQUENCE</scope>
    <source>
        <strain evidence="2">Expedition CK06-06</strain>
    </source>
</reference>
<gene>
    <name evidence="2" type="ORF">S01H1_50489</name>
</gene>
<dbReference type="EMBL" id="BARS01032534">
    <property type="protein sequence ID" value="GAG15801.1"/>
    <property type="molecule type" value="Genomic_DNA"/>
</dbReference>
<dbReference type="SUPFAM" id="SSF51905">
    <property type="entry name" value="FAD/NAD(P)-binding domain"/>
    <property type="match status" value="1"/>
</dbReference>
<feature type="region of interest" description="Disordered" evidence="1">
    <location>
        <begin position="58"/>
        <end position="77"/>
    </location>
</feature>
<sequence>PRTYLGEDICATKRLWLEAGETPPTPLGLILFADAGEVPAKKDPHALPFTYKADLPSAGVHKDRRPPRLTDGILGPPETQSVQYDGDVAILCDLGKPHDVAEVRAVVFHRAGDFGLGGAAIETSADGKDWTDAVALRPDASGGDSINATAAIGAKIRHARFRFKRAEGTKRILLGEIMLLRPKGLTPADAVAAGTPVSRGPVRPMHVKKALDEAALAAGVQFLFGCYATDVLTDAAGKPAGIVMANRSGRQAVLAKVIIDA</sequence>
<feature type="non-terminal residue" evidence="2">
    <location>
        <position position="261"/>
    </location>
</feature>
<comment type="caution">
    <text evidence="2">The sequence shown here is derived from an EMBL/GenBank/DDBJ whole genome shotgun (WGS) entry which is preliminary data.</text>
</comment>
<protein>
    <recommendedName>
        <fullName evidence="3">F5/8 type C domain-containing protein</fullName>
    </recommendedName>
</protein>
<evidence type="ECO:0008006" key="3">
    <source>
        <dbReference type="Google" id="ProtNLM"/>
    </source>
</evidence>
<dbReference type="Gene3D" id="2.60.120.260">
    <property type="entry name" value="Galactose-binding domain-like"/>
    <property type="match status" value="1"/>
</dbReference>
<evidence type="ECO:0000313" key="2">
    <source>
        <dbReference type="EMBL" id="GAG15801.1"/>
    </source>
</evidence>
<feature type="non-terminal residue" evidence="2">
    <location>
        <position position="1"/>
    </location>
</feature>
<accession>X0WSW6</accession>
<organism evidence="2">
    <name type="scientific">marine sediment metagenome</name>
    <dbReference type="NCBI Taxonomy" id="412755"/>
    <lineage>
        <taxon>unclassified sequences</taxon>
        <taxon>metagenomes</taxon>
        <taxon>ecological metagenomes</taxon>
    </lineage>
</organism>
<dbReference type="InterPro" id="IPR036188">
    <property type="entry name" value="FAD/NAD-bd_sf"/>
</dbReference>
<dbReference type="AlphaFoldDB" id="X0WSW6"/>
<proteinExistence type="predicted"/>
<evidence type="ECO:0000256" key="1">
    <source>
        <dbReference type="SAM" id="MobiDB-lite"/>
    </source>
</evidence>
<name>X0WSW6_9ZZZZ</name>